<organism evidence="1 2">
    <name type="scientific">Phanerochaete sordida</name>
    <dbReference type="NCBI Taxonomy" id="48140"/>
    <lineage>
        <taxon>Eukaryota</taxon>
        <taxon>Fungi</taxon>
        <taxon>Dikarya</taxon>
        <taxon>Basidiomycota</taxon>
        <taxon>Agaricomycotina</taxon>
        <taxon>Agaricomycetes</taxon>
        <taxon>Polyporales</taxon>
        <taxon>Phanerochaetaceae</taxon>
        <taxon>Phanerochaete</taxon>
    </lineage>
</organism>
<proteinExistence type="predicted"/>
<reference evidence="1 2" key="1">
    <citation type="submission" date="2021-08" db="EMBL/GenBank/DDBJ databases">
        <title>Draft Genome Sequence of Phanerochaete sordida strain YK-624.</title>
        <authorList>
            <person name="Mori T."/>
            <person name="Dohra H."/>
            <person name="Suzuki T."/>
            <person name="Kawagishi H."/>
            <person name="Hirai H."/>
        </authorList>
    </citation>
    <scope>NUCLEOTIDE SEQUENCE [LARGE SCALE GENOMIC DNA]</scope>
    <source>
        <strain evidence="1 2">YK-624</strain>
    </source>
</reference>
<keyword evidence="2" id="KW-1185">Reference proteome</keyword>
<dbReference type="EMBL" id="BPQB01000002">
    <property type="protein sequence ID" value="GJE85254.1"/>
    <property type="molecule type" value="Genomic_DNA"/>
</dbReference>
<dbReference type="AlphaFoldDB" id="A0A9P3L884"/>
<sequence length="150" mass="16788">MRPVCPETPTATQLCPERLALLSGPEDGLYGLSGSPKLSLTTPKSLLNVADSPRSTLSIDRLCLRAPATLQRPPFRPRTLKYLVPVEPQSCVSLEHPWLCPLLSVARCRLTRSRAGLSLPLKDRSILPPFRTRHLSWGQRRSRCRKRGEI</sequence>
<evidence type="ECO:0000313" key="2">
    <source>
        <dbReference type="Proteomes" id="UP000703269"/>
    </source>
</evidence>
<name>A0A9P3L884_9APHY</name>
<evidence type="ECO:0000313" key="1">
    <source>
        <dbReference type="EMBL" id="GJE85254.1"/>
    </source>
</evidence>
<dbReference type="Proteomes" id="UP000703269">
    <property type="component" value="Unassembled WGS sequence"/>
</dbReference>
<gene>
    <name evidence="1" type="ORF">PsYK624_013320</name>
</gene>
<accession>A0A9P3L884</accession>
<comment type="caution">
    <text evidence="1">The sequence shown here is derived from an EMBL/GenBank/DDBJ whole genome shotgun (WGS) entry which is preliminary data.</text>
</comment>
<protein>
    <submittedName>
        <fullName evidence="1">Uncharacterized protein</fullName>
    </submittedName>
</protein>